<name>A0ABY0FIH0_9BACT</name>
<dbReference type="InterPro" id="IPR029058">
    <property type="entry name" value="AB_hydrolase_fold"/>
</dbReference>
<keyword evidence="2" id="KW-0456">Lyase</keyword>
<keyword evidence="3" id="KW-1185">Reference proteome</keyword>
<proteinExistence type="predicted"/>
<sequence length="269" mass="30578">MPINPWNRLLKHKYISVNNISISTYSKIEKNKPLAVLFHGFGGNYFGLTPLAHELSCKYSILIVELPSHGKSSIANLNHTILLNTFYISLINTIKKEFIDPKIIIAHSFGCFIAKNNAISKKIPTVLICPVHTPSSSFLKGMLLSQKSSLFMVLSNIPILSPFKALFLQKRWSLQAFINIFKNIFYCQNSIKQLLSQQNLIDIALKKDIFFNNYVKLVINGKSDNTIDKNKKELSKKLFKHANIVDLKGGHLLPMESPKEITKIIINYF</sequence>
<dbReference type="EMBL" id="PRLK01000003">
    <property type="protein sequence ID" value="RYC72751.1"/>
    <property type="molecule type" value="Genomic_DNA"/>
</dbReference>
<reference evidence="2 3" key="2">
    <citation type="journal article" date="2020" name="Cell Rep.">
        <title>Acquisition and Adaptation of Ultra-small Parasitic Reduced Genome Bacteria to Mammalian Hosts.</title>
        <authorList>
            <person name="McLean J.S."/>
            <person name="Bor B."/>
            <person name="Kerns K.A."/>
            <person name="Liu Q."/>
            <person name="To T.T."/>
            <person name="Solden L."/>
            <person name="Hendrickson E.L."/>
            <person name="Wrighton K."/>
            <person name="Shi W."/>
            <person name="He X."/>
        </authorList>
    </citation>
    <scope>NUCLEOTIDE SEQUENCE [LARGE SCALE GENOMIC DNA]</scope>
    <source>
        <strain evidence="2 3">TM7_CMJM_G6_1_HOT_870</strain>
    </source>
</reference>
<comment type="caution">
    <text evidence="2">The sequence shown here is derived from an EMBL/GenBank/DDBJ whole genome shotgun (WGS) entry which is preliminary data.</text>
</comment>
<gene>
    <name evidence="2" type="primary">menH</name>
    <name evidence="2" type="ORF">G6CMJM_00244</name>
</gene>
<dbReference type="PANTHER" id="PTHR46438">
    <property type="entry name" value="ALPHA/BETA-HYDROLASES SUPERFAMILY PROTEIN"/>
    <property type="match status" value="1"/>
</dbReference>
<reference evidence="2 3" key="1">
    <citation type="journal article" date="2018" name="bioRxiv">
        <title>Evidence of independent acquisition and adaption of ultra-small bacteria to human hosts across the highly diverse yet reduced genomes of the phylum Saccharibacteria.</title>
        <authorList>
            <person name="McLean J.S."/>
            <person name="Bor B."/>
            <person name="To T.T."/>
            <person name="Liu Q."/>
            <person name="Kearns K.A."/>
            <person name="Solden L.M."/>
            <person name="Wrighton K.C."/>
            <person name="He X."/>
            <person name="Shi W."/>
        </authorList>
    </citation>
    <scope>NUCLEOTIDE SEQUENCE [LARGE SCALE GENOMIC DNA]</scope>
    <source>
        <strain evidence="2 3">TM7_CMJM_G6_1_HOT_870</strain>
    </source>
</reference>
<dbReference type="SUPFAM" id="SSF53474">
    <property type="entry name" value="alpha/beta-Hydrolases"/>
    <property type="match status" value="1"/>
</dbReference>
<dbReference type="Proteomes" id="UP001190925">
    <property type="component" value="Unassembled WGS sequence"/>
</dbReference>
<evidence type="ECO:0000313" key="3">
    <source>
        <dbReference type="Proteomes" id="UP001190925"/>
    </source>
</evidence>
<dbReference type="GO" id="GO:0070205">
    <property type="term" value="F:2-succinyl-6-hydroxy-2,4-cyclohexadiene-1-carboxylate synthase activity"/>
    <property type="evidence" value="ECO:0007669"/>
    <property type="project" value="UniProtKB-EC"/>
</dbReference>
<dbReference type="Pfam" id="PF12697">
    <property type="entry name" value="Abhydrolase_6"/>
    <property type="match status" value="1"/>
</dbReference>
<evidence type="ECO:0000313" key="2">
    <source>
        <dbReference type="EMBL" id="RYC72751.1"/>
    </source>
</evidence>
<protein>
    <submittedName>
        <fullName evidence="2">2-succinyl-6-hydroxy-2, 4-cyclohexadiene-1-carboxylate synthase</fullName>
        <ecNumber evidence="2">4.2.99.20</ecNumber>
    </submittedName>
</protein>
<dbReference type="InterPro" id="IPR000073">
    <property type="entry name" value="AB_hydrolase_1"/>
</dbReference>
<dbReference type="Gene3D" id="3.40.50.1820">
    <property type="entry name" value="alpha/beta hydrolase"/>
    <property type="match status" value="1"/>
</dbReference>
<dbReference type="EC" id="4.2.99.20" evidence="2"/>
<feature type="domain" description="AB hydrolase-1" evidence="1">
    <location>
        <begin position="36"/>
        <end position="261"/>
    </location>
</feature>
<organism evidence="2 3">
    <name type="scientific">Candidatus Nanogingivalis gingivitcus</name>
    <dbReference type="NCBI Taxonomy" id="2171992"/>
    <lineage>
        <taxon>Bacteria</taxon>
        <taxon>Candidatus Saccharimonadota</taxon>
        <taxon>Candidatus Nanosyncoccalia</taxon>
        <taxon>Candidatus Nanogingivales</taxon>
        <taxon>Candidatus Nanogingivalaceae</taxon>
        <taxon>Candidatus Nanogingivalis</taxon>
    </lineage>
</organism>
<dbReference type="RefSeq" id="WP_129718664.1">
    <property type="nucleotide sequence ID" value="NZ_PRLK01000003.1"/>
</dbReference>
<accession>A0ABY0FIH0</accession>
<evidence type="ECO:0000259" key="1">
    <source>
        <dbReference type="Pfam" id="PF12697"/>
    </source>
</evidence>